<accession>A0AAE3XS15</accession>
<feature type="transmembrane region" description="Helical" evidence="1">
    <location>
        <begin position="12"/>
        <end position="30"/>
    </location>
</feature>
<dbReference type="EMBL" id="JAVDQD010000021">
    <property type="protein sequence ID" value="MDR6242102.1"/>
    <property type="molecule type" value="Genomic_DNA"/>
</dbReference>
<name>A0AAE3XS15_9BACT</name>
<proteinExistence type="predicted"/>
<protein>
    <submittedName>
        <fullName evidence="2">Uncharacterized protein</fullName>
    </submittedName>
</protein>
<evidence type="ECO:0000313" key="2">
    <source>
        <dbReference type="EMBL" id="MDR6242102.1"/>
    </source>
</evidence>
<evidence type="ECO:0000313" key="3">
    <source>
        <dbReference type="Proteomes" id="UP001185092"/>
    </source>
</evidence>
<sequence>MFLFLGYCKSVFLLLINYVVAFGVLLRIILEC</sequence>
<dbReference type="AlphaFoldDB" id="A0AAE3XS15"/>
<evidence type="ECO:0000256" key="1">
    <source>
        <dbReference type="SAM" id="Phobius"/>
    </source>
</evidence>
<keyword evidence="1" id="KW-0472">Membrane</keyword>
<keyword evidence="1" id="KW-1133">Transmembrane helix</keyword>
<keyword evidence="1" id="KW-0812">Transmembrane</keyword>
<reference evidence="2" key="1">
    <citation type="submission" date="2023-07" db="EMBL/GenBank/DDBJ databases">
        <title>Genomic Encyclopedia of Type Strains, Phase IV (KMG-IV): sequencing the most valuable type-strain genomes for metagenomic binning, comparative biology and taxonomic classification.</title>
        <authorList>
            <person name="Goeker M."/>
        </authorList>
    </citation>
    <scope>NUCLEOTIDE SEQUENCE</scope>
    <source>
        <strain evidence="2">DSM 26174</strain>
    </source>
</reference>
<organism evidence="2 3">
    <name type="scientific">Aureibacter tunicatorum</name>
    <dbReference type="NCBI Taxonomy" id="866807"/>
    <lineage>
        <taxon>Bacteria</taxon>
        <taxon>Pseudomonadati</taxon>
        <taxon>Bacteroidota</taxon>
        <taxon>Cytophagia</taxon>
        <taxon>Cytophagales</taxon>
        <taxon>Persicobacteraceae</taxon>
        <taxon>Aureibacter</taxon>
    </lineage>
</organism>
<comment type="caution">
    <text evidence="2">The sequence shown here is derived from an EMBL/GenBank/DDBJ whole genome shotgun (WGS) entry which is preliminary data.</text>
</comment>
<keyword evidence="3" id="KW-1185">Reference proteome</keyword>
<gene>
    <name evidence="2" type="ORF">HNQ88_005199</name>
</gene>
<dbReference type="Proteomes" id="UP001185092">
    <property type="component" value="Unassembled WGS sequence"/>
</dbReference>